<sequence length="194" mass="21023">MIVQCPSCASRFQYGEERFLGAASKRFRCPKCGETFEVLNPTLAPAQPAPPAPAPPPPPPPKATETSRRKGRDAMMDLANFKNDGMPSGLRFTLAFLTGPFASTVRVLDSPLTVIGREEGDVVINDPEISRRHARIEIHPDGTVWLTDLDSTNGTFVGGAAIPGPTKLADRQEFSCGRSTFMLLIRDTNIIGLD</sequence>
<dbReference type="Pfam" id="PF13717">
    <property type="entry name" value="Zn_ribbon_4"/>
    <property type="match status" value="1"/>
</dbReference>
<dbReference type="AlphaFoldDB" id="A0AA48KAD6"/>
<dbReference type="PANTHER" id="PTHR23308">
    <property type="entry name" value="NUCLEAR INHIBITOR OF PROTEIN PHOSPHATASE-1"/>
    <property type="match status" value="1"/>
</dbReference>
<dbReference type="SUPFAM" id="SSF49879">
    <property type="entry name" value="SMAD/FHA domain"/>
    <property type="match status" value="1"/>
</dbReference>
<dbReference type="SMART" id="SM00240">
    <property type="entry name" value="FHA"/>
    <property type="match status" value="1"/>
</dbReference>
<name>A0AA48KAD6_9BACT</name>
<dbReference type="InterPro" id="IPR000253">
    <property type="entry name" value="FHA_dom"/>
</dbReference>
<dbReference type="NCBIfam" id="TIGR02098">
    <property type="entry name" value="MJ0042_CXXC"/>
    <property type="match status" value="1"/>
</dbReference>
<dbReference type="InterPro" id="IPR008984">
    <property type="entry name" value="SMAD_FHA_dom_sf"/>
</dbReference>
<evidence type="ECO:0000256" key="1">
    <source>
        <dbReference type="SAM" id="MobiDB-lite"/>
    </source>
</evidence>
<dbReference type="PROSITE" id="PS50006">
    <property type="entry name" value="FHA_DOMAIN"/>
    <property type="match status" value="1"/>
</dbReference>
<dbReference type="Pfam" id="PF00498">
    <property type="entry name" value="FHA"/>
    <property type="match status" value="1"/>
</dbReference>
<dbReference type="InterPro" id="IPR011723">
    <property type="entry name" value="Znf/thioredoxin_put"/>
</dbReference>
<protein>
    <recommendedName>
        <fullName evidence="2">FHA domain-containing protein</fullName>
    </recommendedName>
</protein>
<dbReference type="InterPro" id="IPR050923">
    <property type="entry name" value="Cell_Proc_Reg/RNA_Proc"/>
</dbReference>
<evidence type="ECO:0000313" key="3">
    <source>
        <dbReference type="EMBL" id="BDU74944.1"/>
    </source>
</evidence>
<feature type="domain" description="FHA" evidence="2">
    <location>
        <begin position="113"/>
        <end position="162"/>
    </location>
</feature>
<feature type="region of interest" description="Disordered" evidence="1">
    <location>
        <begin position="42"/>
        <end position="69"/>
    </location>
</feature>
<gene>
    <name evidence="3" type="ORF">METEAL_41180</name>
</gene>
<dbReference type="RefSeq" id="WP_316413625.1">
    <property type="nucleotide sequence ID" value="NZ_AP027080.1"/>
</dbReference>
<organism evidence="3 4">
    <name type="scientific">Mesoterricola silvestris</name>
    <dbReference type="NCBI Taxonomy" id="2927979"/>
    <lineage>
        <taxon>Bacteria</taxon>
        <taxon>Pseudomonadati</taxon>
        <taxon>Acidobacteriota</taxon>
        <taxon>Holophagae</taxon>
        <taxon>Holophagales</taxon>
        <taxon>Holophagaceae</taxon>
        <taxon>Mesoterricola</taxon>
    </lineage>
</organism>
<dbReference type="EMBL" id="AP027080">
    <property type="protein sequence ID" value="BDU74944.1"/>
    <property type="molecule type" value="Genomic_DNA"/>
</dbReference>
<dbReference type="Gene3D" id="2.60.200.20">
    <property type="match status" value="1"/>
</dbReference>
<evidence type="ECO:0000259" key="2">
    <source>
        <dbReference type="PROSITE" id="PS50006"/>
    </source>
</evidence>
<reference evidence="4" key="1">
    <citation type="journal article" date="2023" name="Int. J. Syst. Evol. Microbiol.">
        <title>Mesoterricola silvestris gen. nov., sp. nov., Mesoterricola sediminis sp. nov., Geothrix oryzae sp. nov., Geothrix edaphica sp. nov., Geothrix rubra sp. nov., and Geothrix limicola sp. nov., six novel members of Acidobacteriota isolated from soils.</title>
        <authorList>
            <person name="Itoh H."/>
            <person name="Sugisawa Y."/>
            <person name="Mise K."/>
            <person name="Xu Z."/>
            <person name="Kuniyasu M."/>
            <person name="Ushijima N."/>
            <person name="Kawano K."/>
            <person name="Kobayashi E."/>
            <person name="Shiratori Y."/>
            <person name="Masuda Y."/>
            <person name="Senoo K."/>
        </authorList>
    </citation>
    <scope>NUCLEOTIDE SEQUENCE [LARGE SCALE GENOMIC DNA]</scope>
    <source>
        <strain evidence="4">W79</strain>
    </source>
</reference>
<evidence type="ECO:0000313" key="4">
    <source>
        <dbReference type="Proteomes" id="UP001238179"/>
    </source>
</evidence>
<dbReference type="CDD" id="cd00060">
    <property type="entry name" value="FHA"/>
    <property type="match status" value="1"/>
</dbReference>
<proteinExistence type="predicted"/>
<accession>A0AA48KAD6</accession>
<keyword evidence="4" id="KW-1185">Reference proteome</keyword>
<dbReference type="KEGG" id="msil:METEAL_41180"/>
<feature type="compositionally biased region" description="Pro residues" evidence="1">
    <location>
        <begin position="47"/>
        <end position="62"/>
    </location>
</feature>
<dbReference type="Proteomes" id="UP001238179">
    <property type="component" value="Chromosome"/>
</dbReference>